<dbReference type="Proteomes" id="UP000543224">
    <property type="component" value="Unassembled WGS sequence"/>
</dbReference>
<dbReference type="SUPFAM" id="SSF103473">
    <property type="entry name" value="MFS general substrate transporter"/>
    <property type="match status" value="1"/>
</dbReference>
<keyword evidence="1" id="KW-1133">Transmembrane helix</keyword>
<accession>A0A6V8P2A2</accession>
<evidence type="ECO:0000313" key="2">
    <source>
        <dbReference type="EMBL" id="GFP25940.1"/>
    </source>
</evidence>
<feature type="transmembrane region" description="Helical" evidence="1">
    <location>
        <begin position="180"/>
        <end position="198"/>
    </location>
</feature>
<feature type="transmembrane region" description="Helical" evidence="1">
    <location>
        <begin position="12"/>
        <end position="36"/>
    </location>
</feature>
<name>A0A6V8P2A2_9ACTN</name>
<evidence type="ECO:0008006" key="4">
    <source>
        <dbReference type="Google" id="ProtNLM"/>
    </source>
</evidence>
<feature type="transmembrane region" description="Helical" evidence="1">
    <location>
        <begin position="42"/>
        <end position="62"/>
    </location>
</feature>
<feature type="transmembrane region" description="Helical" evidence="1">
    <location>
        <begin position="83"/>
        <end position="100"/>
    </location>
</feature>
<dbReference type="PANTHER" id="PTHR11328:SF24">
    <property type="entry name" value="MAJOR FACILITATOR SUPERFAMILY (MFS) PROFILE DOMAIN-CONTAINING PROTEIN"/>
    <property type="match status" value="1"/>
</dbReference>
<dbReference type="GO" id="GO:0008643">
    <property type="term" value="P:carbohydrate transport"/>
    <property type="evidence" value="ECO:0007669"/>
    <property type="project" value="InterPro"/>
</dbReference>
<dbReference type="AlphaFoldDB" id="A0A6V8P2A2"/>
<sequence length="236" mass="26103">MTKRLPMYGKVLYSASSAGWGMLDRLMVTWLMFYYVEGARPLLLPAVFGAIMVFGRVVDAVADPLVALWSDNFRGRLGRRTPFLMVSGVVYVLAFVALSYPPAPAHGLLNTGYLLAIISAYFFLFTVYVAPYLDLMPKLDRTARDRLDLATLRAVFSLLGVAAALVGSGQLIRLLDLRGMVWSMAVAGLVLMYLPLLVREKDYAEAKPASLGLRKAVATTFRNRAFRIYLAGNTTF</sequence>
<comment type="caution">
    <text evidence="2">The sequence shown here is derived from an EMBL/GenBank/DDBJ whole genome shotgun (WGS) entry which is preliminary data.</text>
</comment>
<dbReference type="EMBL" id="BLRX01000273">
    <property type="protein sequence ID" value="GFP25940.1"/>
    <property type="molecule type" value="Genomic_DNA"/>
</dbReference>
<protein>
    <recommendedName>
        <fullName evidence="4">Glycoside/pentoside/hexuronide:cation symporter, GPH family</fullName>
    </recommendedName>
</protein>
<reference evidence="2 3" key="1">
    <citation type="journal article" date="2020" name="Front. Microbiol.">
        <title>Single-cell genomics of novel Actinobacteria with the Wood-Ljungdahl pathway discovered in a serpentinizing system.</title>
        <authorList>
            <person name="Merino N."/>
            <person name="Kawai M."/>
            <person name="Boyd E.S."/>
            <person name="Colman D.R."/>
            <person name="McGlynn S.E."/>
            <person name="Nealson K.H."/>
            <person name="Kurokawa K."/>
            <person name="Hongoh Y."/>
        </authorList>
    </citation>
    <scope>NUCLEOTIDE SEQUENCE [LARGE SCALE GENOMIC DNA]</scope>
    <source>
        <strain evidence="2 3">S25</strain>
    </source>
</reference>
<proteinExistence type="predicted"/>
<dbReference type="Pfam" id="PF13347">
    <property type="entry name" value="MFS_2"/>
    <property type="match status" value="1"/>
</dbReference>
<evidence type="ECO:0000256" key="1">
    <source>
        <dbReference type="SAM" id="Phobius"/>
    </source>
</evidence>
<keyword evidence="1" id="KW-0472">Membrane</keyword>
<dbReference type="GO" id="GO:0015293">
    <property type="term" value="F:symporter activity"/>
    <property type="evidence" value="ECO:0007669"/>
    <property type="project" value="InterPro"/>
</dbReference>
<keyword evidence="1" id="KW-0812">Transmembrane</keyword>
<feature type="transmembrane region" description="Helical" evidence="1">
    <location>
        <begin position="112"/>
        <end position="133"/>
    </location>
</feature>
<dbReference type="InterPro" id="IPR039672">
    <property type="entry name" value="MFS_2"/>
</dbReference>
<gene>
    <name evidence="2" type="ORF">HKBW3S25_01424</name>
</gene>
<organism evidence="2 3">
    <name type="scientific">Candidatus Hakubella thermalkaliphila</name>
    <dbReference type="NCBI Taxonomy" id="2754717"/>
    <lineage>
        <taxon>Bacteria</taxon>
        <taxon>Bacillati</taxon>
        <taxon>Actinomycetota</taxon>
        <taxon>Actinomycetota incertae sedis</taxon>
        <taxon>Candidatus Hakubellales</taxon>
        <taxon>Candidatus Hakubellaceae</taxon>
        <taxon>Candidatus Hakubella</taxon>
    </lineage>
</organism>
<evidence type="ECO:0000313" key="3">
    <source>
        <dbReference type="Proteomes" id="UP000543224"/>
    </source>
</evidence>
<dbReference type="PANTHER" id="PTHR11328">
    <property type="entry name" value="MAJOR FACILITATOR SUPERFAMILY DOMAIN-CONTAINING PROTEIN"/>
    <property type="match status" value="1"/>
</dbReference>
<dbReference type="GO" id="GO:0005886">
    <property type="term" value="C:plasma membrane"/>
    <property type="evidence" value="ECO:0007669"/>
    <property type="project" value="TreeGrafter"/>
</dbReference>
<dbReference type="InterPro" id="IPR036259">
    <property type="entry name" value="MFS_trans_sf"/>
</dbReference>
<feature type="transmembrane region" description="Helical" evidence="1">
    <location>
        <begin position="154"/>
        <end position="174"/>
    </location>
</feature>